<dbReference type="EMBL" id="MU858228">
    <property type="protein sequence ID" value="KAK4208806.1"/>
    <property type="molecule type" value="Genomic_DNA"/>
</dbReference>
<feature type="compositionally biased region" description="Polar residues" evidence="1">
    <location>
        <begin position="210"/>
        <end position="229"/>
    </location>
</feature>
<feature type="transmembrane region" description="Helical" evidence="2">
    <location>
        <begin position="109"/>
        <end position="134"/>
    </location>
</feature>
<evidence type="ECO:0000256" key="1">
    <source>
        <dbReference type="SAM" id="MobiDB-lite"/>
    </source>
</evidence>
<evidence type="ECO:0000313" key="3">
    <source>
        <dbReference type="EMBL" id="KAK4208806.1"/>
    </source>
</evidence>
<comment type="caution">
    <text evidence="3">The sequence shown here is derived from an EMBL/GenBank/DDBJ whole genome shotgun (WGS) entry which is preliminary data.</text>
</comment>
<reference evidence="3" key="1">
    <citation type="journal article" date="2023" name="Mol. Phylogenet. Evol.">
        <title>Genome-scale phylogeny and comparative genomics of the fungal order Sordariales.</title>
        <authorList>
            <person name="Hensen N."/>
            <person name="Bonometti L."/>
            <person name="Westerberg I."/>
            <person name="Brannstrom I.O."/>
            <person name="Guillou S."/>
            <person name="Cros-Aarteil S."/>
            <person name="Calhoun S."/>
            <person name="Haridas S."/>
            <person name="Kuo A."/>
            <person name="Mondo S."/>
            <person name="Pangilinan J."/>
            <person name="Riley R."/>
            <person name="LaButti K."/>
            <person name="Andreopoulos B."/>
            <person name="Lipzen A."/>
            <person name="Chen C."/>
            <person name="Yan M."/>
            <person name="Daum C."/>
            <person name="Ng V."/>
            <person name="Clum A."/>
            <person name="Steindorff A."/>
            <person name="Ohm R.A."/>
            <person name="Martin F."/>
            <person name="Silar P."/>
            <person name="Natvig D.O."/>
            <person name="Lalanne C."/>
            <person name="Gautier V."/>
            <person name="Ament-Velasquez S.L."/>
            <person name="Kruys A."/>
            <person name="Hutchinson M.I."/>
            <person name="Powell A.J."/>
            <person name="Barry K."/>
            <person name="Miller A.N."/>
            <person name="Grigoriev I.V."/>
            <person name="Debuchy R."/>
            <person name="Gladieux P."/>
            <person name="Hiltunen Thoren M."/>
            <person name="Johannesson H."/>
        </authorList>
    </citation>
    <scope>NUCLEOTIDE SEQUENCE</scope>
    <source>
        <strain evidence="3">PSN293</strain>
    </source>
</reference>
<feature type="region of interest" description="Disordered" evidence="1">
    <location>
        <begin position="323"/>
        <end position="383"/>
    </location>
</feature>
<feature type="transmembrane region" description="Helical" evidence="2">
    <location>
        <begin position="146"/>
        <end position="167"/>
    </location>
</feature>
<keyword evidence="2" id="KW-0472">Membrane</keyword>
<dbReference type="AlphaFoldDB" id="A0AAN7B138"/>
<proteinExistence type="predicted"/>
<reference evidence="3" key="2">
    <citation type="submission" date="2023-05" db="EMBL/GenBank/DDBJ databases">
        <authorList>
            <consortium name="Lawrence Berkeley National Laboratory"/>
            <person name="Steindorff A."/>
            <person name="Hensen N."/>
            <person name="Bonometti L."/>
            <person name="Westerberg I."/>
            <person name="Brannstrom I.O."/>
            <person name="Guillou S."/>
            <person name="Cros-Aarteil S."/>
            <person name="Calhoun S."/>
            <person name="Haridas S."/>
            <person name="Kuo A."/>
            <person name="Mondo S."/>
            <person name="Pangilinan J."/>
            <person name="Riley R."/>
            <person name="Labutti K."/>
            <person name="Andreopoulos B."/>
            <person name="Lipzen A."/>
            <person name="Chen C."/>
            <person name="Yanf M."/>
            <person name="Daum C."/>
            <person name="Ng V."/>
            <person name="Clum A."/>
            <person name="Ohm R."/>
            <person name="Martin F."/>
            <person name="Silar P."/>
            <person name="Natvig D."/>
            <person name="Lalanne C."/>
            <person name="Gautier V."/>
            <person name="Ament-Velasquez S.L."/>
            <person name="Kruys A."/>
            <person name="Hutchinson M.I."/>
            <person name="Powell A.J."/>
            <person name="Barry K."/>
            <person name="Miller A.N."/>
            <person name="Grigoriev I.V."/>
            <person name="Debuchy R."/>
            <person name="Gladieux P."/>
            <person name="Thoren M.H."/>
            <person name="Johannesson H."/>
        </authorList>
    </citation>
    <scope>NUCLEOTIDE SEQUENCE</scope>
    <source>
        <strain evidence="3">PSN293</strain>
    </source>
</reference>
<feature type="transmembrane region" description="Helical" evidence="2">
    <location>
        <begin position="30"/>
        <end position="48"/>
    </location>
</feature>
<keyword evidence="2" id="KW-0812">Transmembrane</keyword>
<keyword evidence="2" id="KW-1133">Transmembrane helix</keyword>
<gene>
    <name evidence="3" type="ORF">QBC37DRAFT_404940</name>
</gene>
<evidence type="ECO:0000256" key="2">
    <source>
        <dbReference type="SAM" id="Phobius"/>
    </source>
</evidence>
<dbReference type="Proteomes" id="UP001301769">
    <property type="component" value="Unassembled WGS sequence"/>
</dbReference>
<evidence type="ECO:0000313" key="4">
    <source>
        <dbReference type="Proteomes" id="UP001301769"/>
    </source>
</evidence>
<feature type="region of interest" description="Disordered" evidence="1">
    <location>
        <begin position="173"/>
        <end position="239"/>
    </location>
</feature>
<protein>
    <submittedName>
        <fullName evidence="3">Uncharacterized protein</fullName>
    </submittedName>
</protein>
<feature type="compositionally biased region" description="Pro residues" evidence="1">
    <location>
        <begin position="355"/>
        <end position="364"/>
    </location>
</feature>
<feature type="transmembrane region" description="Helical" evidence="2">
    <location>
        <begin position="74"/>
        <end position="97"/>
    </location>
</feature>
<accession>A0AAN7B138</accession>
<keyword evidence="4" id="KW-1185">Reference proteome</keyword>
<feature type="compositionally biased region" description="Acidic residues" evidence="1">
    <location>
        <begin position="374"/>
        <end position="383"/>
    </location>
</feature>
<name>A0AAN7B138_9PEZI</name>
<organism evidence="3 4">
    <name type="scientific">Rhypophila decipiens</name>
    <dbReference type="NCBI Taxonomy" id="261697"/>
    <lineage>
        <taxon>Eukaryota</taxon>
        <taxon>Fungi</taxon>
        <taxon>Dikarya</taxon>
        <taxon>Ascomycota</taxon>
        <taxon>Pezizomycotina</taxon>
        <taxon>Sordariomycetes</taxon>
        <taxon>Sordariomycetidae</taxon>
        <taxon>Sordariales</taxon>
        <taxon>Naviculisporaceae</taxon>
        <taxon>Rhypophila</taxon>
    </lineage>
</organism>
<sequence length="383" mass="41509">MAGGFSPVDEARCEHYAAFASHLGRKEFDYIYWGLFIFVILMLFLSSWQYSGDFDAVQNFEIGSREYRKKMKKCLAICSVYSAVSVVAIVMEVYALMALQFCDGEDLMSLYWSTWTVLQVGALIAIFGILLSVFNGLRGNKNPPWALALGTPVLVVAGIGHAVHGAMRKRVQKVRTSRSMSRSRDRRSRGRGMSVGSSNAGMLQVHHHQSCSTSRGRSMSEGMSLSQEATIGVDDSEREDSGEYKAKLVGYTPEGSPIIQFYEEPPTFRISAERGSVLGRSENGQVIVAFRKNMTILTEGFSSGGGGGGGYYDGGVASSWREKSKSKSNSLVPPTPPTPLTPASNANSTSFLLPPASPAPPSTPRPAVVRIATPDDDLPLPPV</sequence>